<dbReference type="GO" id="GO:0006355">
    <property type="term" value="P:regulation of DNA-templated transcription"/>
    <property type="evidence" value="ECO:0007669"/>
    <property type="project" value="TreeGrafter"/>
</dbReference>
<protein>
    <submittedName>
        <fullName evidence="2">CUE domain-containing protein</fullName>
    </submittedName>
</protein>
<sequence>MANKAPTKMRDNQPLNKQKLTVVENNVKIPVAALHANWKDPRFFTKYTCFTVDLEGNIKLENYNQWRNETTWFIKDMKHLLGLEYHIFWSTIVHNPSALESVLSFVQNAVPMYLMPELDSLEKQQTFSLYLDVRAYVFRVICRFTVVKENPDSWVETEYLATLLYKHFIVTVPFMLDIIAIYGRDNQHEVSRIVELILDIQPKYQQDFRQGLSYLISVFTVIQNRCESELLEGITEAAQKDLALYAHDCAYTLNVMVEISPTLRRMCADMSCEFAISNFYDNAVLVLYKKIQEVNEKSIYLGLLNDTRVELLEAFRSIVTIQLDKILSGSGDSLLAADKFISILTECLANNVFVSDYKRRYDTEEDLQIVHSGYKSVDRVKFDFIRKAYSTVEHNAVEQREQSDKQLVEFEAGTSVGTPQIVHDSDETTDNVSEQQKQHNLQTIMDLLPHLDIDLVRTVVDRYDNVEEAISVLLEQTHSVEDQLTGQVESEVSIPNDPLDEFYLKTGIDRLNIYDGDEFDVMVNDKVKGTIKKGKGKPGEPKTLNELLDDKSHVRQMRHIYRQFDMIADFDPDDDEYDDSFEAMTESESRHVKLAKGARNELVDDGLDEDSDGENEGETVEPDANPNTALSFCENPEIARKRYEEKLHSKYLRRHGTVAPSAKNGQSGDVRGKPKGQGQDAKVLQNRKNKNENKSSVANHNRKQGATYKRNRGMMPS</sequence>
<dbReference type="InterPro" id="IPR003892">
    <property type="entry name" value="CUE"/>
</dbReference>
<dbReference type="GO" id="GO:0043130">
    <property type="term" value="F:ubiquitin binding"/>
    <property type="evidence" value="ECO:0007669"/>
    <property type="project" value="InterPro"/>
</dbReference>
<evidence type="ECO:0000313" key="2">
    <source>
        <dbReference type="EnsemblMetazoa" id="AATE015891-PA.1"/>
    </source>
</evidence>
<dbReference type="VEuPathDB" id="VectorBase:AATE015891"/>
<accession>A0A182JD78</accession>
<name>A0A182JD78_ANOAO</name>
<dbReference type="AlphaFoldDB" id="A0A182JD78"/>
<feature type="compositionally biased region" description="Acidic residues" evidence="1">
    <location>
        <begin position="603"/>
        <end position="621"/>
    </location>
</feature>
<dbReference type="STRING" id="41427.A0A182JD78"/>
<feature type="region of interest" description="Disordered" evidence="1">
    <location>
        <begin position="654"/>
        <end position="717"/>
    </location>
</feature>
<evidence type="ECO:0000256" key="1">
    <source>
        <dbReference type="SAM" id="MobiDB-lite"/>
    </source>
</evidence>
<feature type="region of interest" description="Disordered" evidence="1">
    <location>
        <begin position="595"/>
        <end position="630"/>
    </location>
</feature>
<dbReference type="PANTHER" id="PTHR21494">
    <property type="entry name" value="ACTIVATING SIGNAL COINTEGRATOR 1 COMPLEX SUBUNIT 2 ASC-1 COMPLEX SUBUNIT P100"/>
    <property type="match status" value="1"/>
</dbReference>
<proteinExistence type="predicted"/>
<reference evidence="2" key="1">
    <citation type="submission" date="2022-08" db="UniProtKB">
        <authorList>
            <consortium name="EnsemblMetazoa"/>
        </authorList>
    </citation>
    <scope>IDENTIFICATION</scope>
    <source>
        <strain evidence="2">EBRO</strain>
    </source>
</reference>
<dbReference type="InterPro" id="IPR052586">
    <property type="entry name" value="ASCC2"/>
</dbReference>
<dbReference type="PROSITE" id="PS51140">
    <property type="entry name" value="CUE"/>
    <property type="match status" value="1"/>
</dbReference>
<organism evidence="2">
    <name type="scientific">Anopheles atroparvus</name>
    <name type="common">European mosquito</name>
    <dbReference type="NCBI Taxonomy" id="41427"/>
    <lineage>
        <taxon>Eukaryota</taxon>
        <taxon>Metazoa</taxon>
        <taxon>Ecdysozoa</taxon>
        <taxon>Arthropoda</taxon>
        <taxon>Hexapoda</taxon>
        <taxon>Insecta</taxon>
        <taxon>Pterygota</taxon>
        <taxon>Neoptera</taxon>
        <taxon>Endopterygota</taxon>
        <taxon>Diptera</taxon>
        <taxon>Nematocera</taxon>
        <taxon>Culicoidea</taxon>
        <taxon>Culicidae</taxon>
        <taxon>Anophelinae</taxon>
        <taxon>Anopheles</taxon>
    </lineage>
</organism>
<dbReference type="Pfam" id="PF02845">
    <property type="entry name" value="CUE"/>
    <property type="match status" value="1"/>
</dbReference>
<dbReference type="PANTHER" id="PTHR21494:SF0">
    <property type="entry name" value="ACTIVATING SIGNAL COINTEGRATOR 1 COMPLEX SUBUNIT 2"/>
    <property type="match status" value="1"/>
</dbReference>
<dbReference type="EnsemblMetazoa" id="AATE015891-RA">
    <property type="protein sequence ID" value="AATE015891-PA.1"/>
    <property type="gene ID" value="AATE015891"/>
</dbReference>
<dbReference type="SMART" id="SM00546">
    <property type="entry name" value="CUE"/>
    <property type="match status" value="1"/>
</dbReference>